<dbReference type="STRING" id="1108050.A0A0B7FPE5"/>
<feature type="region of interest" description="Disordered" evidence="1">
    <location>
        <begin position="877"/>
        <end position="912"/>
    </location>
</feature>
<name>A0A0B7FPE5_THACB</name>
<sequence>MVVLMSGTCKTESVDSQLALLKIVYQAYKKSPNGAAALGPIWSFATDGDARRRLALFRLCMKQVLCPPSPLYSELCHLEFMNLACGEDEITHDGDFKHKEKRFASALRSGTGIYINGTHISPAFVKNMLRSLPDISASRLESLFDNSDCQSVPKAHTLLKGVYDVSQLPNSQKQPMLRPFVLLGDLLYAFYAPHTTPSMSLSQQVVSLAKCAFLLFALFRLEGTRFITSQLYYDIQASIKNAIFCIAKTQLLDPTRPFYLIHTGDDRLENLFGIYRTTSTNRNPDLLQLAERSSAAQEVDNILNEYPNYDRKPYRLSVEGASGIDHLNPRSWTGNVCVANVNLQASWSTGRAEAEKSLRRAGIEPNFNLSILCALAGAPVDLMRPNGHYVGLDESNMVKEDLNPFIQTPGTTANSFDSTPADPDSDMDPTLEELLPADVPTETSGQNSIQTPTGLVKRGWVEVNARWVHLESVARLTLGTESMEKSTDRLRRVCAFTRHPFLDANSNSILGDLCLIGQPILGLIRTDTVVALAAVRVTSIRIGDTRSLVESISLEHLDRSDVTMTGQVLTLKYDTGVWYWNQLYCTTSSGNKVAKANTINDKPLLVTFRSRFIELVNPALSEYHGQLVWSFEHEALVAAIDLLWSKSAESLQNIPVHSKLIDFPYQWQTGAGAQTLVHRDASREVENLPAEPCGTCYLCGHLVPIKHYMRIHIAKHILTKRMSTGAPLLDNRLLGNSPCGFCGRSSIPECKVVLTQTKKSTTIKSSCPFFDKFSHKAAETSTPGSPCTNRPIRCQAPECSKTDPIWSYNMRDHILAVHGQSAYNRVLNEGQFMVSNAEIRNLQLDKPLVLPGRRMVTLPPTPLHGAGQPVEELLSACGGSSHTQVDPPVFSQADTESHPVASGSAPKRMRTA</sequence>
<dbReference type="OrthoDB" id="2691851at2759"/>
<evidence type="ECO:0000256" key="1">
    <source>
        <dbReference type="SAM" id="MobiDB-lite"/>
    </source>
</evidence>
<keyword evidence="3" id="KW-1185">Reference proteome</keyword>
<feature type="compositionally biased region" description="Polar residues" evidence="1">
    <location>
        <begin position="406"/>
        <end position="418"/>
    </location>
</feature>
<gene>
    <name evidence="2" type="ORF">RSOLAG1IB_12200</name>
</gene>
<accession>A0A0B7FPE5</accession>
<evidence type="ECO:0000313" key="3">
    <source>
        <dbReference type="Proteomes" id="UP000059188"/>
    </source>
</evidence>
<feature type="region of interest" description="Disordered" evidence="1">
    <location>
        <begin position="406"/>
        <end position="431"/>
    </location>
</feature>
<organism evidence="2 3">
    <name type="scientific">Thanatephorus cucumeris (strain AG1-IB / isolate 7/3/14)</name>
    <name type="common">Lettuce bottom rot fungus</name>
    <name type="synonym">Rhizoctonia solani</name>
    <dbReference type="NCBI Taxonomy" id="1108050"/>
    <lineage>
        <taxon>Eukaryota</taxon>
        <taxon>Fungi</taxon>
        <taxon>Dikarya</taxon>
        <taxon>Basidiomycota</taxon>
        <taxon>Agaricomycotina</taxon>
        <taxon>Agaricomycetes</taxon>
        <taxon>Cantharellales</taxon>
        <taxon>Ceratobasidiaceae</taxon>
        <taxon>Rhizoctonia</taxon>
        <taxon>Rhizoctonia solani AG-1</taxon>
    </lineage>
</organism>
<dbReference type="AlphaFoldDB" id="A0A0B7FPE5"/>
<dbReference type="Proteomes" id="UP000059188">
    <property type="component" value="Unassembled WGS sequence"/>
</dbReference>
<reference evidence="2 3" key="1">
    <citation type="submission" date="2014-11" db="EMBL/GenBank/DDBJ databases">
        <authorList>
            <person name="Wibberg Daniel"/>
        </authorList>
    </citation>
    <scope>NUCLEOTIDE SEQUENCE [LARGE SCALE GENOMIC DNA]</scope>
    <source>
        <strain evidence="2">Rhizoctonia solani AG1-IB 7/3/14</strain>
    </source>
</reference>
<evidence type="ECO:0000313" key="2">
    <source>
        <dbReference type="EMBL" id="CEL58799.1"/>
    </source>
</evidence>
<protein>
    <submittedName>
        <fullName evidence="2">Uncharacterized protein</fullName>
    </submittedName>
</protein>
<proteinExistence type="predicted"/>
<dbReference type="EMBL" id="LN679445">
    <property type="protein sequence ID" value="CEL58799.1"/>
    <property type="molecule type" value="Genomic_DNA"/>
</dbReference>